<dbReference type="RefSeq" id="WP_037546933.1">
    <property type="nucleotide sequence ID" value="NZ_JNUP01000049.1"/>
</dbReference>
<proteinExistence type="predicted"/>
<evidence type="ECO:0000256" key="4">
    <source>
        <dbReference type="SAM" id="Coils"/>
    </source>
</evidence>
<evidence type="ECO:0000313" key="6">
    <source>
        <dbReference type="Proteomes" id="UP000029692"/>
    </source>
</evidence>
<dbReference type="Proteomes" id="UP000029692">
    <property type="component" value="Unassembled WGS sequence"/>
</dbReference>
<comment type="caution">
    <text evidence="5">The sequence shown here is derived from an EMBL/GenBank/DDBJ whole genome shotgun (WGS) entry which is preliminary data.</text>
</comment>
<dbReference type="GO" id="GO:0032259">
    <property type="term" value="P:methylation"/>
    <property type="evidence" value="ECO:0007669"/>
    <property type="project" value="UniProtKB-KW"/>
</dbReference>
<dbReference type="InterPro" id="IPR029063">
    <property type="entry name" value="SAM-dependent_MTases_sf"/>
</dbReference>
<organism evidence="5 6">
    <name type="scientific">Spirochaeta lutea</name>
    <dbReference type="NCBI Taxonomy" id="1480694"/>
    <lineage>
        <taxon>Bacteria</taxon>
        <taxon>Pseudomonadati</taxon>
        <taxon>Spirochaetota</taxon>
        <taxon>Spirochaetia</taxon>
        <taxon>Spirochaetales</taxon>
        <taxon>Spirochaetaceae</taxon>
        <taxon>Spirochaeta</taxon>
    </lineage>
</organism>
<evidence type="ECO:0000256" key="3">
    <source>
        <dbReference type="ARBA" id="ARBA00022691"/>
    </source>
</evidence>
<dbReference type="SUPFAM" id="SSF53335">
    <property type="entry name" value="S-adenosyl-L-methionine-dependent methyltransferases"/>
    <property type="match status" value="1"/>
</dbReference>
<evidence type="ECO:0000256" key="2">
    <source>
        <dbReference type="ARBA" id="ARBA00022679"/>
    </source>
</evidence>
<keyword evidence="4" id="KW-0175">Coiled coil</keyword>
<dbReference type="PANTHER" id="PTHR43464:SF19">
    <property type="entry name" value="UBIQUINONE BIOSYNTHESIS O-METHYLTRANSFERASE, MITOCHONDRIAL"/>
    <property type="match status" value="1"/>
</dbReference>
<accession>A0A098QXQ6</accession>
<dbReference type="eggNOG" id="COG2226">
    <property type="taxonomic scope" value="Bacteria"/>
</dbReference>
<evidence type="ECO:0000313" key="5">
    <source>
        <dbReference type="EMBL" id="KGE72675.1"/>
    </source>
</evidence>
<keyword evidence="6" id="KW-1185">Reference proteome</keyword>
<keyword evidence="3" id="KW-0949">S-adenosyl-L-methionine</keyword>
<sequence>MSPDRDGWLEALNRRPLGRTLDAACGDGEFGEELLVDGTGMSFLAGFDPESDSVDQARRHFRAYAPPGLTFEFVHSGIENLADRAPHFAQPDSWDTVCLGIALHHLPDPHASLNLLWSWVRPGGRLIISEMVRDGLDPAQEVLRDLHHLKARVDSLLGISHRETYSRDELADLVQAATPGAVPWGANPTTPNHGDGGNSWTEACPSSCRDGFLIQTEDQVIWDPRDHARRIDFIGDYILHVKHHREYAALRRQVSRLEQEIARVGARRPPRLNMILEKEPS</sequence>
<keyword evidence="1" id="KW-0489">Methyltransferase</keyword>
<reference evidence="5 6" key="1">
    <citation type="submission" date="2014-05" db="EMBL/GenBank/DDBJ databases">
        <title>De novo Genome Sequence of Spirocheata sp.</title>
        <authorList>
            <person name="Shivani Y."/>
            <person name="Subhash Y."/>
            <person name="Tushar L."/>
            <person name="Sasikala C."/>
            <person name="Ramana C.V."/>
        </authorList>
    </citation>
    <scope>NUCLEOTIDE SEQUENCE [LARGE SCALE GENOMIC DNA]</scope>
    <source>
        <strain evidence="5 6">JC230</strain>
    </source>
</reference>
<evidence type="ECO:0008006" key="7">
    <source>
        <dbReference type="Google" id="ProtNLM"/>
    </source>
</evidence>
<evidence type="ECO:0000256" key="1">
    <source>
        <dbReference type="ARBA" id="ARBA00022603"/>
    </source>
</evidence>
<dbReference type="EMBL" id="JNUP01000049">
    <property type="protein sequence ID" value="KGE72675.1"/>
    <property type="molecule type" value="Genomic_DNA"/>
</dbReference>
<name>A0A098QXQ6_9SPIO</name>
<feature type="coiled-coil region" evidence="4">
    <location>
        <begin position="240"/>
        <end position="267"/>
    </location>
</feature>
<dbReference type="STRING" id="1480694.DC28_06390"/>
<dbReference type="CDD" id="cd02440">
    <property type="entry name" value="AdoMet_MTases"/>
    <property type="match status" value="1"/>
</dbReference>
<dbReference type="Gene3D" id="3.40.50.150">
    <property type="entry name" value="Vaccinia Virus protein VP39"/>
    <property type="match status" value="1"/>
</dbReference>
<dbReference type="PANTHER" id="PTHR43464">
    <property type="entry name" value="METHYLTRANSFERASE"/>
    <property type="match status" value="1"/>
</dbReference>
<protein>
    <recommendedName>
        <fullName evidence="7">Methyltransferase domain-containing protein</fullName>
    </recommendedName>
</protein>
<dbReference type="AlphaFoldDB" id="A0A098QXQ6"/>
<keyword evidence="2" id="KW-0808">Transferase</keyword>
<dbReference type="GO" id="GO:0010420">
    <property type="term" value="F:polyprenyldihydroxybenzoate methyltransferase activity"/>
    <property type="evidence" value="ECO:0007669"/>
    <property type="project" value="TreeGrafter"/>
</dbReference>
<dbReference type="Pfam" id="PF13489">
    <property type="entry name" value="Methyltransf_23"/>
    <property type="match status" value="1"/>
</dbReference>
<gene>
    <name evidence="5" type="ORF">DC28_06390</name>
</gene>